<feature type="compositionally biased region" description="Low complexity" evidence="1">
    <location>
        <begin position="22"/>
        <end position="32"/>
    </location>
</feature>
<proteinExistence type="predicted"/>
<keyword evidence="3" id="KW-1185">Reference proteome</keyword>
<feature type="compositionally biased region" description="Pro residues" evidence="1">
    <location>
        <begin position="172"/>
        <end position="181"/>
    </location>
</feature>
<feature type="compositionally biased region" description="Low complexity" evidence="1">
    <location>
        <begin position="182"/>
        <end position="197"/>
    </location>
</feature>
<evidence type="ECO:0000313" key="2">
    <source>
        <dbReference type="EMBL" id="MQS14547.1"/>
    </source>
</evidence>
<organism evidence="2 3">
    <name type="scientific">Streptomyces kaniharaensis</name>
    <dbReference type="NCBI Taxonomy" id="212423"/>
    <lineage>
        <taxon>Bacteria</taxon>
        <taxon>Bacillati</taxon>
        <taxon>Actinomycetota</taxon>
        <taxon>Actinomycetes</taxon>
        <taxon>Kitasatosporales</taxon>
        <taxon>Streptomycetaceae</taxon>
        <taxon>Streptomyces</taxon>
    </lineage>
</organism>
<reference evidence="2 3" key="1">
    <citation type="submission" date="2019-09" db="EMBL/GenBank/DDBJ databases">
        <title>Genome Sequences of Streptomyces kaniharaensis ATCC 21070.</title>
        <authorList>
            <person name="Zhu W."/>
            <person name="De Crecy-Lagard V."/>
            <person name="Richards N.G."/>
        </authorList>
    </citation>
    <scope>NUCLEOTIDE SEQUENCE [LARGE SCALE GENOMIC DNA]</scope>
    <source>
        <strain evidence="2 3">SF-557</strain>
    </source>
</reference>
<dbReference type="EMBL" id="WBOF01000001">
    <property type="protein sequence ID" value="MQS14547.1"/>
    <property type="molecule type" value="Genomic_DNA"/>
</dbReference>
<name>A0A6N7KW53_9ACTN</name>
<evidence type="ECO:0000313" key="3">
    <source>
        <dbReference type="Proteomes" id="UP000450000"/>
    </source>
</evidence>
<dbReference type="AlphaFoldDB" id="A0A6N7KW53"/>
<dbReference type="Proteomes" id="UP000450000">
    <property type="component" value="Unassembled WGS sequence"/>
</dbReference>
<comment type="caution">
    <text evidence="2">The sequence shown here is derived from an EMBL/GenBank/DDBJ whole genome shotgun (WGS) entry which is preliminary data.</text>
</comment>
<feature type="compositionally biased region" description="Low complexity" evidence="1">
    <location>
        <begin position="39"/>
        <end position="81"/>
    </location>
</feature>
<evidence type="ECO:0000256" key="1">
    <source>
        <dbReference type="SAM" id="MobiDB-lite"/>
    </source>
</evidence>
<dbReference type="OrthoDB" id="4325733at2"/>
<feature type="compositionally biased region" description="Low complexity" evidence="1">
    <location>
        <begin position="123"/>
        <end position="149"/>
    </location>
</feature>
<protein>
    <submittedName>
        <fullName evidence="2">Uncharacterized protein</fullName>
    </submittedName>
</protein>
<sequence length="369" mass="36098">MSTVVGISIATTLLLHEQQGIGRRAGVARVGTTPPPTPTGGEQADASADRAPTAPPTTAATAPATTPATGGRPSAARSAAPLSGTASPGASGSRKPTPGPTGTPSAGNEPGTHDGGLASTDDPSAQAHGPAAAQQQPVPQQPAQPCEQPSPSPHANRPSLGTPLAPTLPSGPSVPPAPTPATAPGAGAAGTTDTPDTGGDHEADQVLTGTALVTPLGPDGTRHVLGLGVTEPVTALQAEFRLTAGELAPGSGTAWTDLPGAVVTAHQERGTLVYRFTTPAGTDVRPGHYTFAVRGTRPAVPAGAVTVTGARKPAAAESWNAAAFGLTHPRAVAALGSFATADAHQTAPQPATAQQPAPRPGALKPPAAR</sequence>
<feature type="region of interest" description="Disordered" evidence="1">
    <location>
        <begin position="20"/>
        <end position="203"/>
    </location>
</feature>
<feature type="region of interest" description="Disordered" evidence="1">
    <location>
        <begin position="337"/>
        <end position="369"/>
    </location>
</feature>
<accession>A0A6N7KW53</accession>
<feature type="compositionally biased region" description="Low complexity" evidence="1">
    <location>
        <begin position="339"/>
        <end position="356"/>
    </location>
</feature>
<gene>
    <name evidence="2" type="ORF">F7Q99_20330</name>
</gene>